<keyword evidence="5" id="KW-1185">Reference proteome</keyword>
<dbReference type="Gene3D" id="1.10.150.130">
    <property type="match status" value="1"/>
</dbReference>
<dbReference type="Proteomes" id="UP000199708">
    <property type="component" value="Unassembled WGS sequence"/>
</dbReference>
<dbReference type="InterPro" id="IPR004107">
    <property type="entry name" value="Integrase_SAM-like_N"/>
</dbReference>
<dbReference type="Pfam" id="PF14657">
    <property type="entry name" value="Arm-DNA-bind_4"/>
    <property type="match status" value="1"/>
</dbReference>
<evidence type="ECO:0000256" key="1">
    <source>
        <dbReference type="ARBA" id="ARBA00023125"/>
    </source>
</evidence>
<evidence type="ECO:0000259" key="2">
    <source>
        <dbReference type="Pfam" id="PF14657"/>
    </source>
</evidence>
<organism evidence="4 5">
    <name type="scientific">Facklamia miroungae</name>
    <dbReference type="NCBI Taxonomy" id="120956"/>
    <lineage>
        <taxon>Bacteria</taxon>
        <taxon>Bacillati</taxon>
        <taxon>Bacillota</taxon>
        <taxon>Bacilli</taxon>
        <taxon>Lactobacillales</taxon>
        <taxon>Aerococcaceae</taxon>
        <taxon>Facklamia</taxon>
    </lineage>
</organism>
<dbReference type="InterPro" id="IPR010998">
    <property type="entry name" value="Integrase_recombinase_N"/>
</dbReference>
<proteinExistence type="predicted"/>
<dbReference type="InterPro" id="IPR028259">
    <property type="entry name" value="AP2-like_int_N"/>
</dbReference>
<dbReference type="Pfam" id="PF14659">
    <property type="entry name" value="Phage_int_SAM_3"/>
    <property type="match status" value="1"/>
</dbReference>
<name>A0A1G7SP36_9LACT</name>
<gene>
    <name evidence="4" type="ORF">SAMN05421791_10493</name>
</gene>
<accession>A0A1G7SP36</accession>
<dbReference type="InterPro" id="IPR011010">
    <property type="entry name" value="DNA_brk_join_enz"/>
</dbReference>
<reference evidence="4 5" key="1">
    <citation type="submission" date="2016-10" db="EMBL/GenBank/DDBJ databases">
        <authorList>
            <person name="de Groot N.N."/>
        </authorList>
    </citation>
    <scope>NUCLEOTIDE SEQUENCE [LARGE SCALE GENOMIC DNA]</scope>
    <source>
        <strain evidence="4 5">ATCC BAA-466</strain>
    </source>
</reference>
<dbReference type="STRING" id="120956.SAMN05421791_10493"/>
<dbReference type="SUPFAM" id="SSF56349">
    <property type="entry name" value="DNA breaking-rejoining enzymes"/>
    <property type="match status" value="1"/>
</dbReference>
<dbReference type="GO" id="GO:0003677">
    <property type="term" value="F:DNA binding"/>
    <property type="evidence" value="ECO:0007669"/>
    <property type="project" value="UniProtKB-KW"/>
</dbReference>
<dbReference type="GO" id="GO:0015074">
    <property type="term" value="P:DNA integration"/>
    <property type="evidence" value="ECO:0007669"/>
    <property type="project" value="InterPro"/>
</dbReference>
<dbReference type="EMBL" id="FNCK01000004">
    <property type="protein sequence ID" value="SDG24594.1"/>
    <property type="molecule type" value="Genomic_DNA"/>
</dbReference>
<feature type="domain" description="AP2-like integrase N-terminal" evidence="2">
    <location>
        <begin position="16"/>
        <end position="59"/>
    </location>
</feature>
<dbReference type="AlphaFoldDB" id="A0A1G7SP36"/>
<protein>
    <submittedName>
        <fullName evidence="4">AP2-like DNA-binding integrase domain-containing protein</fullName>
    </submittedName>
</protein>
<evidence type="ECO:0000259" key="3">
    <source>
        <dbReference type="Pfam" id="PF14659"/>
    </source>
</evidence>
<feature type="domain" description="Integrase SAM-like N-terminal" evidence="3">
    <location>
        <begin position="67"/>
        <end position="119"/>
    </location>
</feature>
<evidence type="ECO:0000313" key="4">
    <source>
        <dbReference type="EMBL" id="SDG24594.1"/>
    </source>
</evidence>
<sequence>MSVSFKQYTKYNKKLWKFQCYLGKTEFGEEVRTTRSGFQTKKVAQQVYRQLQLDFDKNTLKMNGNITFKELYEEFIEQYRLKVKPSTIMITRRAIEDHALEYFGDKVLKDISVRFCTQVNRRWIRDGYKQAYYFRRAVAQILQYGVQQELIHETQCEKPNQSNVKKLMKI</sequence>
<keyword evidence="1 4" id="KW-0238">DNA-binding</keyword>
<evidence type="ECO:0000313" key="5">
    <source>
        <dbReference type="Proteomes" id="UP000199708"/>
    </source>
</evidence>